<dbReference type="InterPro" id="IPR045852">
    <property type="entry name" value="UNC80_central"/>
</dbReference>
<evidence type="ECO:0000313" key="5">
    <source>
        <dbReference type="Proteomes" id="UP000242913"/>
    </source>
</evidence>
<gene>
    <name evidence="4" type="ORF">X798_04494</name>
</gene>
<dbReference type="Pfam" id="PF20262">
    <property type="entry name" value="UNC80_C"/>
    <property type="match status" value="2"/>
</dbReference>
<dbReference type="GO" id="GO:0030424">
    <property type="term" value="C:axon"/>
    <property type="evidence" value="ECO:0007669"/>
    <property type="project" value="TreeGrafter"/>
</dbReference>
<dbReference type="GO" id="GO:0005261">
    <property type="term" value="F:monoatomic cation channel activity"/>
    <property type="evidence" value="ECO:0007669"/>
    <property type="project" value="TreeGrafter"/>
</dbReference>
<keyword evidence="5" id="KW-1185">Reference proteome</keyword>
<dbReference type="Pfam" id="PF19424">
    <property type="entry name" value="UNC80"/>
    <property type="match status" value="1"/>
</dbReference>
<dbReference type="InterPro" id="IPR046460">
    <property type="entry name" value="UNC80_C"/>
</dbReference>
<dbReference type="OrthoDB" id="5850584at2759"/>
<evidence type="ECO:0000259" key="3">
    <source>
        <dbReference type="Pfam" id="PF20262"/>
    </source>
</evidence>
<dbReference type="AlphaFoldDB" id="A0A238BTX2"/>
<reference evidence="4 5" key="1">
    <citation type="submission" date="2015-12" db="EMBL/GenBank/DDBJ databases">
        <title>Draft genome of the nematode, Onchocerca flexuosa.</title>
        <authorList>
            <person name="Mitreva M."/>
        </authorList>
    </citation>
    <scope>NUCLEOTIDE SEQUENCE [LARGE SCALE GENOMIC DNA]</scope>
    <source>
        <strain evidence="4">Red Deer</strain>
    </source>
</reference>
<dbReference type="GO" id="GO:0055080">
    <property type="term" value="P:monoatomic cation homeostasis"/>
    <property type="evidence" value="ECO:0007669"/>
    <property type="project" value="TreeGrafter"/>
</dbReference>
<accession>A0A238BTX2</accession>
<feature type="domain" description="Protein UNC80 C-terminal" evidence="3">
    <location>
        <begin position="642"/>
        <end position="898"/>
    </location>
</feature>
<evidence type="ECO:0000259" key="2">
    <source>
        <dbReference type="Pfam" id="PF19424"/>
    </source>
</evidence>
<evidence type="ECO:0000256" key="1">
    <source>
        <dbReference type="SAM" id="MobiDB-lite"/>
    </source>
</evidence>
<dbReference type="PANTHER" id="PTHR31781:SF1">
    <property type="entry name" value="PROTEIN UNC-80 HOMOLOG"/>
    <property type="match status" value="1"/>
</dbReference>
<dbReference type="EMBL" id="KZ270008">
    <property type="protein sequence ID" value="OZC08434.1"/>
    <property type="molecule type" value="Genomic_DNA"/>
</dbReference>
<evidence type="ECO:0000313" key="4">
    <source>
        <dbReference type="EMBL" id="OZC08434.1"/>
    </source>
</evidence>
<proteinExistence type="predicted"/>
<organism evidence="4 5">
    <name type="scientific">Onchocerca flexuosa</name>
    <dbReference type="NCBI Taxonomy" id="387005"/>
    <lineage>
        <taxon>Eukaryota</taxon>
        <taxon>Metazoa</taxon>
        <taxon>Ecdysozoa</taxon>
        <taxon>Nematoda</taxon>
        <taxon>Chromadorea</taxon>
        <taxon>Rhabditida</taxon>
        <taxon>Spirurina</taxon>
        <taxon>Spiruromorpha</taxon>
        <taxon>Filarioidea</taxon>
        <taxon>Onchocercidae</taxon>
        <taxon>Onchocerca</taxon>
    </lineage>
</organism>
<name>A0A238BTX2_9BILA</name>
<dbReference type="Proteomes" id="UP000242913">
    <property type="component" value="Unassembled WGS sequence"/>
</dbReference>
<feature type="region of interest" description="Disordered" evidence="1">
    <location>
        <begin position="69"/>
        <end position="91"/>
    </location>
</feature>
<feature type="domain" description="Protein UNC80 C-terminal" evidence="3">
    <location>
        <begin position="381"/>
        <end position="638"/>
    </location>
</feature>
<dbReference type="GO" id="GO:0034703">
    <property type="term" value="C:cation channel complex"/>
    <property type="evidence" value="ECO:0007669"/>
    <property type="project" value="TreeGrafter"/>
</dbReference>
<dbReference type="PANTHER" id="PTHR31781">
    <property type="entry name" value="UNC80"/>
    <property type="match status" value="1"/>
</dbReference>
<feature type="domain" description="Protein UNC80 central region" evidence="2">
    <location>
        <begin position="1"/>
        <end position="371"/>
    </location>
</feature>
<protein>
    <submittedName>
        <fullName evidence="4">Uncharacterized protein</fullName>
    </submittedName>
</protein>
<sequence length="899" mass="103952">MANSFNLSCNHERFCHPWCFERVYRQCYRLTEALRKVYGEDLPPLGHLDKRKAMTDAWLNRHENVKKAAQRHSGLHLTRRENTAVRQGTTPDKPPMALRNLLIEKLNEMEEKERMGKSNFHNICDLIILISENDSDDLIEIMQIQKRPPPSPMLSYITTHMLCIAHAPFSTLLKSCLVLRSEHYRETMDICWHLLIHRDKHIVTSAASLFIISSVRNPEGTVNVIKNSLSSDDPNIRTEGLRRFHALWRNRFHVWLKMEDGAQLVFKVPPPGIDFTLPSPPVGQSHISIVDPPWMPHIKTKVEELCLKEEEQTSQTIMTMTRTRRKQKQEMIRRAAQEASERESSLRQKFPFRATAIVQQAAYEPALFHHQTQVMVDNAGEVSDTVKKIVWSCIVEDSALFLRHFLEKLTNRERQSANVEFHTTVQWEHLISLLRKLILRFQPLPCQTAYTLMNYFFGFVMHFVRSPCEGSDQAIAMALSIIWLIIPYVHGLYFKDLKQTLKKEQCDQALMITANVPSAKKIIIHGPDSGSGGIPSQCPIHEDTQFQQLLKDSLEFFNVPESENQCYFLVDTKTNLLHNPSSYVRDFYFFHRSLYPQLTLIKLNPDEAHLRMRQIAFTHKLIEMGKVLLTHNALAHSPENVLMSDMFEKMENAFMFGDLHLFINVINGVTLLHCENVTILRRCMATYLSMAIHFSTLFTNQGFFLIMPTILRCYSQRQTNPLLCRTIEYVCKQFYIIHRKPFLLQMAGAVANILDTTDNNFEVNPLKVKAKYWFNLLHSMEDMTDMNDPIDILDLVNEAKPLKALDLCYRDDPNTFNLLTDALASAVTVCAFAPESRRSYQMLLVMQATIPYFLQQIEQDTVKQGNSITAVKHEISIYTTLCVEMKALVNCCDILSRQE</sequence>